<evidence type="ECO:0000313" key="1">
    <source>
        <dbReference type="EMBL" id="GGZ52881.1"/>
    </source>
</evidence>
<sequence>MQKNEKEISGVSIQIPVKITLTALEKVLKEKLVGYQIQKEEAKGQQYGEILAINLSNGKPGFDVCIRQQVLMKTVLFKNKTISFSFQLKFDFDEEQQEIIIKDYQVEGEQKAWFTNRLLKAMMTLLMKKKLSGNSKLFLTPKISEFLQQINQKLENIIEVKKGVQLFGTINDFKIQNLYFKEDAVVVLVKLEGNLAAEVSEIELPN</sequence>
<dbReference type="GeneID" id="94368987"/>
<evidence type="ECO:0008006" key="3">
    <source>
        <dbReference type="Google" id="ProtNLM"/>
    </source>
</evidence>
<comment type="caution">
    <text evidence="1">The sequence shown here is derived from an EMBL/GenBank/DDBJ whole genome shotgun (WGS) entry which is preliminary data.</text>
</comment>
<dbReference type="RefSeq" id="WP_027884208.1">
    <property type="nucleotide sequence ID" value="NZ_BMWY01000003.1"/>
</dbReference>
<name>A0ABQ3BPM0_9FLAO</name>
<protein>
    <recommendedName>
        <fullName evidence="3">DUF4403 family protein</fullName>
    </recommendedName>
</protein>
<dbReference type="InterPro" id="IPR025515">
    <property type="entry name" value="DUF4403"/>
</dbReference>
<dbReference type="EMBL" id="BMWY01000003">
    <property type="protein sequence ID" value="GGZ52881.1"/>
    <property type="molecule type" value="Genomic_DNA"/>
</dbReference>
<gene>
    <name evidence="1" type="ORF">GCM10008088_13190</name>
</gene>
<reference evidence="2" key="1">
    <citation type="journal article" date="2019" name="Int. J. Syst. Evol. Microbiol.">
        <title>The Global Catalogue of Microorganisms (GCM) 10K type strain sequencing project: providing services to taxonomists for standard genome sequencing and annotation.</title>
        <authorList>
            <consortium name="The Broad Institute Genomics Platform"/>
            <consortium name="The Broad Institute Genome Sequencing Center for Infectious Disease"/>
            <person name="Wu L."/>
            <person name="Ma J."/>
        </authorList>
    </citation>
    <scope>NUCLEOTIDE SEQUENCE [LARGE SCALE GENOMIC DNA]</scope>
    <source>
        <strain evidence="2">KCTC 12708</strain>
    </source>
</reference>
<keyword evidence="2" id="KW-1185">Reference proteome</keyword>
<organism evidence="1 2">
    <name type="scientific">Mesonia mobilis</name>
    <dbReference type="NCBI Taxonomy" id="369791"/>
    <lineage>
        <taxon>Bacteria</taxon>
        <taxon>Pseudomonadati</taxon>
        <taxon>Bacteroidota</taxon>
        <taxon>Flavobacteriia</taxon>
        <taxon>Flavobacteriales</taxon>
        <taxon>Flavobacteriaceae</taxon>
        <taxon>Mesonia</taxon>
    </lineage>
</organism>
<dbReference type="Pfam" id="PF14356">
    <property type="entry name" value="DUF4403"/>
    <property type="match status" value="1"/>
</dbReference>
<dbReference type="Proteomes" id="UP000615593">
    <property type="component" value="Unassembled WGS sequence"/>
</dbReference>
<accession>A0ABQ3BPM0</accession>
<proteinExistence type="predicted"/>
<evidence type="ECO:0000313" key="2">
    <source>
        <dbReference type="Proteomes" id="UP000615593"/>
    </source>
</evidence>